<comment type="subcellular location">
    <subcellularLocation>
        <location evidence="1">Chromosome</location>
        <location evidence="1">Centromere</location>
    </subcellularLocation>
    <subcellularLocation>
        <location evidence="9">Nucleus</location>
    </subcellularLocation>
    <subcellularLocation>
        <location evidence="9">Chromosome</location>
        <location evidence="9">Centromere</location>
        <location evidence="9">Kinetochore</location>
    </subcellularLocation>
</comment>
<accession>A0A1D1ZWD9</accession>
<dbReference type="PANTHER" id="PTHR14281:SF0">
    <property type="entry name" value="KINETOCHORE PROTEIN SPC25"/>
    <property type="match status" value="1"/>
</dbReference>
<reference evidence="12" key="1">
    <citation type="submission" date="2015-08" db="EMBL/GenBank/DDBJ databases">
        <authorList>
            <person name="Babu N.S."/>
            <person name="Beckwith C.J."/>
            <person name="Beseler K.G."/>
            <person name="Brison A."/>
            <person name="Carone J.V."/>
            <person name="Caskin T.P."/>
            <person name="Diamond M."/>
            <person name="Durham M.E."/>
            <person name="Foxe J.M."/>
            <person name="Go M."/>
            <person name="Henderson B.A."/>
            <person name="Jones I.B."/>
            <person name="McGettigan J.A."/>
            <person name="Micheletti S.J."/>
            <person name="Nasrallah M.E."/>
            <person name="Ortiz D."/>
            <person name="Piller C.R."/>
            <person name="Privatt S.R."/>
            <person name="Schneider S.L."/>
            <person name="Sharp S."/>
            <person name="Smith T.C."/>
            <person name="Stanton J.D."/>
            <person name="Ullery H.E."/>
            <person name="Wilson R.J."/>
            <person name="Serrano M.G."/>
            <person name="Buck G."/>
            <person name="Lee V."/>
            <person name="Wang Y."/>
            <person name="Carvalho R."/>
            <person name="Voegtly L."/>
            <person name="Shi R."/>
            <person name="Duckworth R."/>
            <person name="Johnson A."/>
            <person name="Loviza R."/>
            <person name="Walstead R."/>
            <person name="Shah Z."/>
            <person name="Kiflezghi M."/>
            <person name="Wade K."/>
            <person name="Ball S.L."/>
            <person name="Bradley K.W."/>
            <person name="Asai D.J."/>
            <person name="Bowman C.A."/>
            <person name="Russell D.A."/>
            <person name="Pope W.H."/>
            <person name="Jacobs-Sera D."/>
            <person name="Hendrix R.W."/>
            <person name="Hatfull G.F."/>
        </authorList>
    </citation>
    <scope>NUCLEOTIDE SEQUENCE</scope>
</reference>
<dbReference type="GO" id="GO:0007059">
    <property type="term" value="P:chromosome segregation"/>
    <property type="evidence" value="ECO:0007669"/>
    <property type="project" value="InterPro"/>
</dbReference>
<dbReference type="InterPro" id="IPR013255">
    <property type="entry name" value="Spc25_C"/>
</dbReference>
<gene>
    <name evidence="12" type="ORF">g.8914</name>
</gene>
<sequence length="237" mass="26396">PHCRSKMATGIDLPALQKELKGFQGKIDSWTQRTVSTADQTRQEHGHRIKDLQGRSRELEAEHTRLERAARALETRLSEEKAQLLAAQTAAVQAAAEEAALPILLAEQRSMVEEVDRELQAQQSIVASAEAQNLAKLGALERALRLYRDRLGLHFRQDDAHRLLIGLNDIDPRQPEREFTFAVHIQGSDTYSVSNVSQELPELPELQAALQSTGNFCAFVRGMRTAFVAAVSRESPP</sequence>
<protein>
    <recommendedName>
        <fullName evidence="9">Kinetochore protein SPC25</fullName>
    </recommendedName>
</protein>
<comment type="similarity">
    <text evidence="2 9">Belongs to the SPC25 family.</text>
</comment>
<dbReference type="GO" id="GO:0051301">
    <property type="term" value="P:cell division"/>
    <property type="evidence" value="ECO:0007669"/>
    <property type="project" value="UniProtKB-UniRule"/>
</dbReference>
<organism evidence="12">
    <name type="scientific">Auxenochlorella protothecoides</name>
    <name type="common">Green microalga</name>
    <name type="synonym">Chlorella protothecoides</name>
    <dbReference type="NCBI Taxonomy" id="3075"/>
    <lineage>
        <taxon>Eukaryota</taxon>
        <taxon>Viridiplantae</taxon>
        <taxon>Chlorophyta</taxon>
        <taxon>core chlorophytes</taxon>
        <taxon>Trebouxiophyceae</taxon>
        <taxon>Chlorellales</taxon>
        <taxon>Chlorellaceae</taxon>
        <taxon>Auxenochlorella</taxon>
    </lineage>
</organism>
<dbReference type="Gene3D" id="3.30.457.50">
    <property type="entry name" value="Chromosome segregation protein Spc25"/>
    <property type="match status" value="1"/>
</dbReference>
<evidence type="ECO:0000256" key="4">
    <source>
        <dbReference type="ARBA" id="ARBA00022618"/>
    </source>
</evidence>
<evidence type="ECO:0000259" key="11">
    <source>
        <dbReference type="Pfam" id="PF08234"/>
    </source>
</evidence>
<name>A0A1D1ZWD9_AUXPR</name>
<dbReference type="PANTHER" id="PTHR14281">
    <property type="entry name" value="KINETOCHORE PROTEIN SPC25-RELATED"/>
    <property type="match status" value="1"/>
</dbReference>
<keyword evidence="9" id="KW-0539">Nucleus</keyword>
<evidence type="ECO:0000256" key="8">
    <source>
        <dbReference type="ARBA" id="ARBA00023328"/>
    </source>
</evidence>
<comment type="function">
    <text evidence="9">Acts as a component of the essential kinetochore-associated NDC80 complex, which is required for chromosome segregation and spindle checkpoint activity.</text>
</comment>
<comment type="subunit">
    <text evidence="9">Component of the NDC80 complex.</text>
</comment>
<keyword evidence="6 10" id="KW-0175">Coiled coil</keyword>
<dbReference type="CDD" id="cd23784">
    <property type="entry name" value="RWD_Spc25"/>
    <property type="match status" value="1"/>
</dbReference>
<dbReference type="GO" id="GO:0031262">
    <property type="term" value="C:Ndc80 complex"/>
    <property type="evidence" value="ECO:0007669"/>
    <property type="project" value="InterPro"/>
</dbReference>
<keyword evidence="8 9" id="KW-0137">Centromere</keyword>
<evidence type="ECO:0000256" key="2">
    <source>
        <dbReference type="ARBA" id="ARBA00006379"/>
    </source>
</evidence>
<proteinExistence type="inferred from homology"/>
<evidence type="ECO:0000256" key="1">
    <source>
        <dbReference type="ARBA" id="ARBA00004584"/>
    </source>
</evidence>
<keyword evidence="7 9" id="KW-0131">Cell cycle</keyword>
<evidence type="ECO:0000256" key="5">
    <source>
        <dbReference type="ARBA" id="ARBA00022776"/>
    </source>
</evidence>
<evidence type="ECO:0000256" key="10">
    <source>
        <dbReference type="SAM" id="Coils"/>
    </source>
</evidence>
<feature type="domain" description="Chromosome segregation protein Spc25 C-terminal" evidence="11">
    <location>
        <begin position="160"/>
        <end position="228"/>
    </location>
</feature>
<evidence type="ECO:0000313" key="12">
    <source>
        <dbReference type="EMBL" id="JAT71055.1"/>
    </source>
</evidence>
<dbReference type="AlphaFoldDB" id="A0A1D1ZWD9"/>
<keyword evidence="5 9" id="KW-0498">Mitosis</keyword>
<keyword evidence="4 9" id="KW-0132">Cell division</keyword>
<keyword evidence="3 9" id="KW-0158">Chromosome</keyword>
<feature type="coiled-coil region" evidence="10">
    <location>
        <begin position="42"/>
        <end position="132"/>
    </location>
</feature>
<evidence type="ECO:0000256" key="3">
    <source>
        <dbReference type="ARBA" id="ARBA00022454"/>
    </source>
</evidence>
<evidence type="ECO:0000256" key="9">
    <source>
        <dbReference type="RuleBase" id="RU367150"/>
    </source>
</evidence>
<evidence type="ECO:0000256" key="7">
    <source>
        <dbReference type="ARBA" id="ARBA00023306"/>
    </source>
</evidence>
<feature type="non-terminal residue" evidence="12">
    <location>
        <position position="1"/>
    </location>
</feature>
<evidence type="ECO:0000256" key="6">
    <source>
        <dbReference type="ARBA" id="ARBA00023054"/>
    </source>
</evidence>
<keyword evidence="9" id="KW-0995">Kinetochore</keyword>
<dbReference type="Pfam" id="PF08234">
    <property type="entry name" value="Spindle_Spc25"/>
    <property type="match status" value="1"/>
</dbReference>
<dbReference type="EMBL" id="GDKF01007567">
    <property type="protein sequence ID" value="JAT71055.1"/>
    <property type="molecule type" value="Transcribed_RNA"/>
</dbReference>
<dbReference type="GO" id="GO:0005634">
    <property type="term" value="C:nucleus"/>
    <property type="evidence" value="ECO:0007669"/>
    <property type="project" value="UniProtKB-SubCell"/>
</dbReference>
<dbReference type="InterPro" id="IPR045143">
    <property type="entry name" value="Spc25"/>
</dbReference>